<comment type="caution">
    <text evidence="3">The sequence shown here is derived from an EMBL/GenBank/DDBJ whole genome shotgun (WGS) entry which is preliminary data.</text>
</comment>
<dbReference type="Pfam" id="PF00561">
    <property type="entry name" value="Abhydrolase_1"/>
    <property type="match status" value="1"/>
</dbReference>
<keyword evidence="1" id="KW-0812">Transmembrane</keyword>
<feature type="domain" description="AB hydrolase-1" evidence="2">
    <location>
        <begin position="110"/>
        <end position="220"/>
    </location>
</feature>
<protein>
    <submittedName>
        <fullName evidence="3">Alpha/beta fold hydrolase</fullName>
    </submittedName>
</protein>
<gene>
    <name evidence="3" type="ORF">IFO66_20755</name>
</gene>
<keyword evidence="4" id="KW-1185">Reference proteome</keyword>
<name>A0ABR9B5I0_9BACL</name>
<evidence type="ECO:0000259" key="2">
    <source>
        <dbReference type="Pfam" id="PF00561"/>
    </source>
</evidence>
<dbReference type="EMBL" id="JACYTN010000027">
    <property type="protein sequence ID" value="MBD8500720.1"/>
    <property type="molecule type" value="Genomic_DNA"/>
</dbReference>
<evidence type="ECO:0000313" key="3">
    <source>
        <dbReference type="EMBL" id="MBD8500720.1"/>
    </source>
</evidence>
<dbReference type="Gene3D" id="3.40.50.1820">
    <property type="entry name" value="alpha/beta hydrolase"/>
    <property type="match status" value="1"/>
</dbReference>
<keyword evidence="3" id="KW-0378">Hydrolase</keyword>
<reference evidence="3 4" key="1">
    <citation type="submission" date="2020-09" db="EMBL/GenBank/DDBJ databases">
        <title>Paenibacillus sp. CAU 1523 isolated from sand of Haeundae Beach.</title>
        <authorList>
            <person name="Kim W."/>
        </authorList>
    </citation>
    <scope>NUCLEOTIDE SEQUENCE [LARGE SCALE GENOMIC DNA]</scope>
    <source>
        <strain evidence="3 4">CAU 1523</strain>
    </source>
</reference>
<dbReference type="Proteomes" id="UP000634529">
    <property type="component" value="Unassembled WGS sequence"/>
</dbReference>
<dbReference type="RefSeq" id="WP_192026955.1">
    <property type="nucleotide sequence ID" value="NZ_JACYTN010000027.1"/>
</dbReference>
<evidence type="ECO:0000313" key="4">
    <source>
        <dbReference type="Proteomes" id="UP000634529"/>
    </source>
</evidence>
<dbReference type="GO" id="GO:0016787">
    <property type="term" value="F:hydrolase activity"/>
    <property type="evidence" value="ECO:0007669"/>
    <property type="project" value="UniProtKB-KW"/>
</dbReference>
<dbReference type="SUPFAM" id="SSF53474">
    <property type="entry name" value="alpha/beta-Hydrolases"/>
    <property type="match status" value="1"/>
</dbReference>
<dbReference type="PANTHER" id="PTHR12277">
    <property type="entry name" value="ALPHA/BETA HYDROLASE DOMAIN-CONTAINING PROTEIN"/>
    <property type="match status" value="1"/>
</dbReference>
<dbReference type="PANTHER" id="PTHR12277:SF81">
    <property type="entry name" value="PROTEIN ABHD13"/>
    <property type="match status" value="1"/>
</dbReference>
<dbReference type="InterPro" id="IPR029058">
    <property type="entry name" value="AB_hydrolase_fold"/>
</dbReference>
<evidence type="ECO:0000256" key="1">
    <source>
        <dbReference type="SAM" id="Phobius"/>
    </source>
</evidence>
<keyword evidence="1" id="KW-0472">Membrane</keyword>
<feature type="transmembrane region" description="Helical" evidence="1">
    <location>
        <begin position="35"/>
        <end position="63"/>
    </location>
</feature>
<keyword evidence="1" id="KW-1133">Transmembrane helix</keyword>
<sequence>MSSPMISTPNAQPEWISPIEPAIPARMKRVKLKHILIALLLSAVFTVIVIFLALHAFIAWMFANPQVPPLFANPMTAKGLQYENVTFPARDQHTLVEGWYIPASSASKKTIILSHGYGANREEYWVPMYDLAQFAQRLGYNVIMFDYGFASPNHKTKATGGRLEKEQLLGAVELAKKRGSDHIVVWGFSMGAGTALQAGLLSNDIDAMVLDSMFLLEPDTLYHNLEQFVNLPKEPSLQLLRIMFPLLNDTSLQQIPYDEVKAHQYSIPTFFIHGTADTKAPYTIAEQIASNQDPALSSSWIVDGAHHELIYREDSKTYLRKVAQFLEATAERDTQLTAKR</sequence>
<dbReference type="InterPro" id="IPR000073">
    <property type="entry name" value="AB_hydrolase_1"/>
</dbReference>
<proteinExistence type="predicted"/>
<accession>A0ABR9B5I0</accession>
<organism evidence="3 4">
    <name type="scientific">Paenibacillus arenosi</name>
    <dbReference type="NCBI Taxonomy" id="2774142"/>
    <lineage>
        <taxon>Bacteria</taxon>
        <taxon>Bacillati</taxon>
        <taxon>Bacillota</taxon>
        <taxon>Bacilli</taxon>
        <taxon>Bacillales</taxon>
        <taxon>Paenibacillaceae</taxon>
        <taxon>Paenibacillus</taxon>
    </lineage>
</organism>